<dbReference type="FunFam" id="4.10.280.10:FF:000029">
    <property type="entry name" value="Achaete-scute family bHLH transcription factor 1"/>
    <property type="match status" value="1"/>
</dbReference>
<dbReference type="Gene3D" id="4.10.280.10">
    <property type="entry name" value="Helix-loop-helix DNA-binding domain"/>
    <property type="match status" value="1"/>
</dbReference>
<evidence type="ECO:0000256" key="4">
    <source>
        <dbReference type="ARBA" id="ARBA00023242"/>
    </source>
</evidence>
<dbReference type="GO" id="GO:0000977">
    <property type="term" value="F:RNA polymerase II transcription regulatory region sequence-specific DNA binding"/>
    <property type="evidence" value="ECO:0007669"/>
    <property type="project" value="TreeGrafter"/>
</dbReference>
<sequence>MSSYSNSSSSESSTNGGITRPNRGGRKQIKTGTSKRNARERNRVRHINTCFDILRQHIPHERANKKLSKVDTLKSAMNYIEDLQRLLGKDTMLIRTHHDFENEEDDNYRYLPIPTNDFCMNYRMNECLRQQFQNGKENQMEETYTIDQHRQDQQSLNMMTLMNTTKHEVWDWGDSSTSQ</sequence>
<dbReference type="InterPro" id="IPR036638">
    <property type="entry name" value="HLH_DNA-bd_sf"/>
</dbReference>
<evidence type="ECO:0000256" key="1">
    <source>
        <dbReference type="ARBA" id="ARBA00004123"/>
    </source>
</evidence>
<proteinExistence type="predicted"/>
<dbReference type="Proteomes" id="UP000681722">
    <property type="component" value="Unassembled WGS sequence"/>
</dbReference>
<comment type="caution">
    <text evidence="8">The sequence shown here is derived from an EMBL/GenBank/DDBJ whole genome shotgun (WGS) entry which is preliminary data.</text>
</comment>
<dbReference type="GO" id="GO:0005634">
    <property type="term" value="C:nucleus"/>
    <property type="evidence" value="ECO:0007669"/>
    <property type="project" value="UniProtKB-SubCell"/>
</dbReference>
<reference evidence="8" key="1">
    <citation type="submission" date="2021-02" db="EMBL/GenBank/DDBJ databases">
        <authorList>
            <person name="Nowell W R."/>
        </authorList>
    </citation>
    <scope>NUCLEOTIDE SEQUENCE</scope>
</reference>
<feature type="domain" description="BHLH" evidence="6">
    <location>
        <begin position="31"/>
        <end position="83"/>
    </location>
</feature>
<gene>
    <name evidence="8" type="ORF">GPM918_LOCUS18603</name>
    <name evidence="7" type="ORF">OVA965_LOCUS17938</name>
    <name evidence="10" type="ORF">SRO942_LOCUS18600</name>
    <name evidence="9" type="ORF">TMI583_LOCUS17949</name>
</gene>
<evidence type="ECO:0000313" key="9">
    <source>
        <dbReference type="EMBL" id="CAF3836177.1"/>
    </source>
</evidence>
<feature type="compositionally biased region" description="Low complexity" evidence="5">
    <location>
        <begin position="1"/>
        <end position="13"/>
    </location>
</feature>
<comment type="subcellular location">
    <subcellularLocation>
        <location evidence="1">Nucleus</location>
    </subcellularLocation>
</comment>
<dbReference type="Proteomes" id="UP000677228">
    <property type="component" value="Unassembled WGS sequence"/>
</dbReference>
<dbReference type="PROSITE" id="PS50888">
    <property type="entry name" value="BHLH"/>
    <property type="match status" value="1"/>
</dbReference>
<dbReference type="CDD" id="cd11418">
    <property type="entry name" value="bHLH_TS_ASCL"/>
    <property type="match status" value="1"/>
</dbReference>
<protein>
    <recommendedName>
        <fullName evidence="6">BHLH domain-containing protein</fullName>
    </recommendedName>
</protein>
<evidence type="ECO:0000313" key="7">
    <source>
        <dbReference type="EMBL" id="CAF1071935.1"/>
    </source>
</evidence>
<keyword evidence="11" id="KW-1185">Reference proteome</keyword>
<dbReference type="Proteomes" id="UP000663829">
    <property type="component" value="Unassembled WGS sequence"/>
</dbReference>
<dbReference type="SUPFAM" id="SSF47459">
    <property type="entry name" value="HLH, helix-loop-helix DNA-binding domain"/>
    <property type="match status" value="1"/>
</dbReference>
<evidence type="ECO:0000313" key="10">
    <source>
        <dbReference type="EMBL" id="CAF3863118.1"/>
    </source>
</evidence>
<name>A0A814NT95_9BILA</name>
<dbReference type="Proteomes" id="UP000682733">
    <property type="component" value="Unassembled WGS sequence"/>
</dbReference>
<evidence type="ECO:0000313" key="8">
    <source>
        <dbReference type="EMBL" id="CAF1098060.1"/>
    </source>
</evidence>
<dbReference type="Pfam" id="PF00010">
    <property type="entry name" value="HLH"/>
    <property type="match status" value="1"/>
</dbReference>
<dbReference type="EMBL" id="CAJOBA010008764">
    <property type="protein sequence ID" value="CAF3836177.1"/>
    <property type="molecule type" value="Genomic_DNA"/>
</dbReference>
<dbReference type="InterPro" id="IPR050283">
    <property type="entry name" value="E-box_TF_Regulators"/>
</dbReference>
<dbReference type="GO" id="GO:0000981">
    <property type="term" value="F:DNA-binding transcription factor activity, RNA polymerase II-specific"/>
    <property type="evidence" value="ECO:0007669"/>
    <property type="project" value="TreeGrafter"/>
</dbReference>
<dbReference type="InterPro" id="IPR011598">
    <property type="entry name" value="bHLH_dom"/>
</dbReference>
<evidence type="ECO:0000259" key="6">
    <source>
        <dbReference type="PROSITE" id="PS50888"/>
    </source>
</evidence>
<dbReference type="SMART" id="SM00353">
    <property type="entry name" value="HLH"/>
    <property type="match status" value="1"/>
</dbReference>
<evidence type="ECO:0000256" key="2">
    <source>
        <dbReference type="ARBA" id="ARBA00022902"/>
    </source>
</evidence>
<keyword evidence="2" id="KW-0524">Neurogenesis</keyword>
<evidence type="ECO:0000313" key="11">
    <source>
        <dbReference type="Proteomes" id="UP000663829"/>
    </source>
</evidence>
<dbReference type="EMBL" id="CAJNOQ010005419">
    <property type="protein sequence ID" value="CAF1098060.1"/>
    <property type="molecule type" value="Genomic_DNA"/>
</dbReference>
<dbReference type="EMBL" id="CAJOBC010005419">
    <property type="protein sequence ID" value="CAF3863118.1"/>
    <property type="molecule type" value="Genomic_DNA"/>
</dbReference>
<keyword evidence="4" id="KW-0539">Nucleus</keyword>
<feature type="region of interest" description="Disordered" evidence="5">
    <location>
        <begin position="1"/>
        <end position="42"/>
    </location>
</feature>
<dbReference type="OrthoDB" id="5976910at2759"/>
<keyword evidence="3" id="KW-0238">DNA-binding</keyword>
<evidence type="ECO:0000256" key="5">
    <source>
        <dbReference type="SAM" id="MobiDB-lite"/>
    </source>
</evidence>
<dbReference type="GO" id="GO:0007399">
    <property type="term" value="P:nervous system development"/>
    <property type="evidence" value="ECO:0007669"/>
    <property type="project" value="UniProtKB-KW"/>
</dbReference>
<dbReference type="EMBL" id="CAJNOK010008749">
    <property type="protein sequence ID" value="CAF1071935.1"/>
    <property type="molecule type" value="Genomic_DNA"/>
</dbReference>
<dbReference type="PANTHER" id="PTHR23349:SF111">
    <property type="entry name" value="BHLH DOMAIN-CONTAINING PROTEIN"/>
    <property type="match status" value="1"/>
</dbReference>
<dbReference type="AlphaFoldDB" id="A0A814NT95"/>
<organism evidence="8 11">
    <name type="scientific">Didymodactylos carnosus</name>
    <dbReference type="NCBI Taxonomy" id="1234261"/>
    <lineage>
        <taxon>Eukaryota</taxon>
        <taxon>Metazoa</taxon>
        <taxon>Spiralia</taxon>
        <taxon>Gnathifera</taxon>
        <taxon>Rotifera</taxon>
        <taxon>Eurotatoria</taxon>
        <taxon>Bdelloidea</taxon>
        <taxon>Philodinida</taxon>
        <taxon>Philodinidae</taxon>
        <taxon>Didymodactylos</taxon>
    </lineage>
</organism>
<dbReference type="PANTHER" id="PTHR23349">
    <property type="entry name" value="BASIC HELIX-LOOP-HELIX TRANSCRIPTION FACTOR, TWIST"/>
    <property type="match status" value="1"/>
</dbReference>
<dbReference type="GO" id="GO:0046983">
    <property type="term" value="F:protein dimerization activity"/>
    <property type="evidence" value="ECO:0007669"/>
    <property type="project" value="InterPro"/>
</dbReference>
<accession>A0A814NT95</accession>
<evidence type="ECO:0000256" key="3">
    <source>
        <dbReference type="ARBA" id="ARBA00023125"/>
    </source>
</evidence>